<dbReference type="EMBL" id="JAGTXO010000011">
    <property type="protein sequence ID" value="KAG8464937.1"/>
    <property type="molecule type" value="Genomic_DNA"/>
</dbReference>
<reference evidence="1" key="1">
    <citation type="submission" date="2021-05" db="EMBL/GenBank/DDBJ databases">
        <title>The genome of the haptophyte Pavlova lutheri (Diacronema luteri, Pavlovales) - a model for lipid biosynthesis in eukaryotic algae.</title>
        <authorList>
            <person name="Hulatt C.J."/>
            <person name="Posewitz M.C."/>
        </authorList>
    </citation>
    <scope>NUCLEOTIDE SEQUENCE</scope>
    <source>
        <strain evidence="1">NIVA-4/92</strain>
    </source>
</reference>
<accession>A0A8J5XIP0</accession>
<dbReference type="OMA" id="HEANVTH"/>
<gene>
    <name evidence="1" type="ORF">KFE25_012300</name>
</gene>
<dbReference type="Proteomes" id="UP000751190">
    <property type="component" value="Unassembled WGS sequence"/>
</dbReference>
<proteinExistence type="predicted"/>
<evidence type="ECO:0000313" key="1">
    <source>
        <dbReference type="EMBL" id="KAG8464937.1"/>
    </source>
</evidence>
<dbReference type="AlphaFoldDB" id="A0A8J5XIP0"/>
<evidence type="ECO:0008006" key="3">
    <source>
        <dbReference type="Google" id="ProtNLM"/>
    </source>
</evidence>
<keyword evidence="2" id="KW-1185">Reference proteome</keyword>
<protein>
    <recommendedName>
        <fullName evidence="3">Apple domain-containing protein</fullName>
    </recommendedName>
</protein>
<comment type="caution">
    <text evidence="1">The sequence shown here is derived from an EMBL/GenBank/DDBJ whole genome shotgun (WGS) entry which is preliminary data.</text>
</comment>
<dbReference type="OrthoDB" id="508259at2759"/>
<organism evidence="1 2">
    <name type="scientific">Diacronema lutheri</name>
    <name type="common">Unicellular marine alga</name>
    <name type="synonym">Monochrysis lutheri</name>
    <dbReference type="NCBI Taxonomy" id="2081491"/>
    <lineage>
        <taxon>Eukaryota</taxon>
        <taxon>Haptista</taxon>
        <taxon>Haptophyta</taxon>
        <taxon>Pavlovophyceae</taxon>
        <taxon>Pavlovales</taxon>
        <taxon>Pavlovaceae</taxon>
        <taxon>Diacronema</taxon>
    </lineage>
</organism>
<sequence length="276" mass="29669">MASRSTDRRIVLVTSAMAVGLLFGATRLRTSASVQLGDAPLPAVLAPAAPEAGAAARLPPAGDAAPHDATAPLVDVAGAFERELDARAALDGGLSCHGRRGFDISGDAAFVWGLTFHVADEVECCRACAAHRLMCAQPSAQGKPYWRTSAGAGRPQVARCGHSSQLCNAFVYCPEERCFSYTPHNHSRHECWLKHEANVTHPIAHGPDFPPQMRAAPRTHWPWAVSNVTWPGAPPERVQWIAGLVLPASERVWVQPRSPSWFVKFCAGPFGPCTRE</sequence>
<evidence type="ECO:0000313" key="2">
    <source>
        <dbReference type="Proteomes" id="UP000751190"/>
    </source>
</evidence>
<name>A0A8J5XIP0_DIALT</name>